<evidence type="ECO:0000313" key="2">
    <source>
        <dbReference type="EMBL" id="GFY34710.1"/>
    </source>
</evidence>
<organism evidence="2 3">
    <name type="scientific">Trichonephila clavipes</name>
    <name type="common">Golden silk orbweaver</name>
    <name type="synonym">Nephila clavipes</name>
    <dbReference type="NCBI Taxonomy" id="2585209"/>
    <lineage>
        <taxon>Eukaryota</taxon>
        <taxon>Metazoa</taxon>
        <taxon>Ecdysozoa</taxon>
        <taxon>Arthropoda</taxon>
        <taxon>Chelicerata</taxon>
        <taxon>Arachnida</taxon>
        <taxon>Araneae</taxon>
        <taxon>Araneomorphae</taxon>
        <taxon>Entelegynae</taxon>
        <taxon>Araneoidea</taxon>
        <taxon>Nephilidae</taxon>
        <taxon>Trichonephila</taxon>
    </lineage>
</organism>
<feature type="compositionally biased region" description="Basic and acidic residues" evidence="1">
    <location>
        <begin position="26"/>
        <end position="40"/>
    </location>
</feature>
<dbReference type="Proteomes" id="UP000887159">
    <property type="component" value="Unassembled WGS sequence"/>
</dbReference>
<proteinExistence type="predicted"/>
<dbReference type="AlphaFoldDB" id="A0A8X7BKM0"/>
<name>A0A8X7BKM0_TRICX</name>
<sequence length="75" mass="8838">MAFMNKKWKVRGDCWNVLRPGRPTKLRDKDRRVLSKEIRKPSPNRSPHTPRAPTSIRDSCFDKCHFQGSTFAWLP</sequence>
<dbReference type="EMBL" id="BMAU01021427">
    <property type="protein sequence ID" value="GFY34710.1"/>
    <property type="molecule type" value="Genomic_DNA"/>
</dbReference>
<feature type="region of interest" description="Disordered" evidence="1">
    <location>
        <begin position="26"/>
        <end position="55"/>
    </location>
</feature>
<gene>
    <name evidence="2" type="ORF">TNCV_4701911</name>
</gene>
<evidence type="ECO:0000313" key="3">
    <source>
        <dbReference type="Proteomes" id="UP000887159"/>
    </source>
</evidence>
<keyword evidence="3" id="KW-1185">Reference proteome</keyword>
<accession>A0A8X7BKM0</accession>
<reference evidence="2" key="1">
    <citation type="submission" date="2020-08" db="EMBL/GenBank/DDBJ databases">
        <title>Multicomponent nature underlies the extraordinary mechanical properties of spider dragline silk.</title>
        <authorList>
            <person name="Kono N."/>
            <person name="Nakamura H."/>
            <person name="Mori M."/>
            <person name="Yoshida Y."/>
            <person name="Ohtoshi R."/>
            <person name="Malay A.D."/>
            <person name="Moran D.A.P."/>
            <person name="Tomita M."/>
            <person name="Numata K."/>
            <person name="Arakawa K."/>
        </authorList>
    </citation>
    <scope>NUCLEOTIDE SEQUENCE</scope>
</reference>
<evidence type="ECO:0000256" key="1">
    <source>
        <dbReference type="SAM" id="MobiDB-lite"/>
    </source>
</evidence>
<protein>
    <submittedName>
        <fullName evidence="2">Uncharacterized protein</fullName>
    </submittedName>
</protein>
<comment type="caution">
    <text evidence="2">The sequence shown here is derived from an EMBL/GenBank/DDBJ whole genome shotgun (WGS) entry which is preliminary data.</text>
</comment>